<dbReference type="PANTHER" id="PTHR22916:SF3">
    <property type="entry name" value="UDP-GLCNAC:BETAGAL BETA-1,3-N-ACETYLGLUCOSAMINYLTRANSFERASE-LIKE PROTEIN 1"/>
    <property type="match status" value="1"/>
</dbReference>
<organism evidence="2 3">
    <name type="scientific">Pontibacter populi</name>
    <dbReference type="NCBI Taxonomy" id="890055"/>
    <lineage>
        <taxon>Bacteria</taxon>
        <taxon>Pseudomonadati</taxon>
        <taxon>Bacteroidota</taxon>
        <taxon>Cytophagia</taxon>
        <taxon>Cytophagales</taxon>
        <taxon>Hymenobacteraceae</taxon>
        <taxon>Pontibacter</taxon>
    </lineage>
</organism>
<accession>A0ABV1RVC6</accession>
<protein>
    <submittedName>
        <fullName evidence="2">Glycosyltransferase family 2 protein</fullName>
        <ecNumber evidence="2">2.4.-.-</ecNumber>
    </submittedName>
</protein>
<evidence type="ECO:0000313" key="2">
    <source>
        <dbReference type="EMBL" id="MER2998323.1"/>
    </source>
</evidence>
<sequence length="247" mass="28478">MKVSIITIVYNNRETIADAVASVLEQTYPDIEYIVVDGLSTDGTIEILNQYGDKISRFVSEKDGGLYDAINKGIKLATGDVIGFLHSDDIFYSPNSIALVAEAFEAKNTDSVYGDLLYVQRANTEKVVRNWVSGDYNRQSFLYGWMPPHPTFYVKREVYQRLGLYNTEFKSAADYELMLRYLYKHQITTTYIPEKLVKMRVGGKSNVTLKNRMRANQEDYNAWRINGLNPPFYTRFLKPLRKLVQFI</sequence>
<dbReference type="GO" id="GO:0016757">
    <property type="term" value="F:glycosyltransferase activity"/>
    <property type="evidence" value="ECO:0007669"/>
    <property type="project" value="UniProtKB-KW"/>
</dbReference>
<keyword evidence="2" id="KW-0808">Transferase</keyword>
<proteinExistence type="predicted"/>
<evidence type="ECO:0000259" key="1">
    <source>
        <dbReference type="Pfam" id="PF00535"/>
    </source>
</evidence>
<dbReference type="InterPro" id="IPR029044">
    <property type="entry name" value="Nucleotide-diphossugar_trans"/>
</dbReference>
<dbReference type="RefSeq" id="WP_350412772.1">
    <property type="nucleotide sequence ID" value="NZ_JBEOKT010000010.1"/>
</dbReference>
<dbReference type="CDD" id="cd06433">
    <property type="entry name" value="GT_2_WfgS_like"/>
    <property type="match status" value="1"/>
</dbReference>
<dbReference type="EMBL" id="JBEOKT010000010">
    <property type="protein sequence ID" value="MER2998323.1"/>
    <property type="molecule type" value="Genomic_DNA"/>
</dbReference>
<dbReference type="Pfam" id="PF00535">
    <property type="entry name" value="Glycos_transf_2"/>
    <property type="match status" value="1"/>
</dbReference>
<dbReference type="InterPro" id="IPR001173">
    <property type="entry name" value="Glyco_trans_2-like"/>
</dbReference>
<evidence type="ECO:0000313" key="3">
    <source>
        <dbReference type="Proteomes" id="UP001476807"/>
    </source>
</evidence>
<dbReference type="Gene3D" id="3.90.550.10">
    <property type="entry name" value="Spore Coat Polysaccharide Biosynthesis Protein SpsA, Chain A"/>
    <property type="match status" value="1"/>
</dbReference>
<comment type="caution">
    <text evidence="2">The sequence shown here is derived from an EMBL/GenBank/DDBJ whole genome shotgun (WGS) entry which is preliminary data.</text>
</comment>
<gene>
    <name evidence="2" type="ORF">ABS362_12265</name>
</gene>
<keyword evidence="2" id="KW-0328">Glycosyltransferase</keyword>
<dbReference type="PANTHER" id="PTHR22916">
    <property type="entry name" value="GLYCOSYLTRANSFERASE"/>
    <property type="match status" value="1"/>
</dbReference>
<dbReference type="Proteomes" id="UP001476807">
    <property type="component" value="Unassembled WGS sequence"/>
</dbReference>
<dbReference type="EC" id="2.4.-.-" evidence="2"/>
<name>A0ABV1RVC6_9BACT</name>
<feature type="domain" description="Glycosyltransferase 2-like" evidence="1">
    <location>
        <begin position="4"/>
        <end position="132"/>
    </location>
</feature>
<dbReference type="SUPFAM" id="SSF53448">
    <property type="entry name" value="Nucleotide-diphospho-sugar transferases"/>
    <property type="match status" value="1"/>
</dbReference>
<reference evidence="2 3" key="1">
    <citation type="submission" date="2024-06" db="EMBL/GenBank/DDBJ databases">
        <title>Pontibacter populi HYL7-15.</title>
        <authorList>
            <person name="Kim M.K."/>
        </authorList>
    </citation>
    <scope>NUCLEOTIDE SEQUENCE [LARGE SCALE GENOMIC DNA]</scope>
    <source>
        <strain evidence="2 3">HYL7-15</strain>
    </source>
</reference>
<keyword evidence="3" id="KW-1185">Reference proteome</keyword>